<sequence>MATNKPHNHPAHRRTVQPTPIPSTSETEPLLPRDSPPPRYSSLEPSWEVPLDNPGHTDNLASAHVTRVPQIPVACPGWWSWVPGPAQMFPPGLEHLANVQSLHIRRKGRRYCVWRGGEVIYTVRRMKDAGGMMLYRVQNNANLDVLLMNFTKETAGLCSPPTMHVEVSFPPGNVMGVVQGNVFEFTAHNPSGDLLFLLHRENPTCCKKPGYVVETREMQPLGAVERVRAPGCCTGRRVMEVSFPGDLDLRWKSLLLAGAIIIRYESW</sequence>
<gene>
    <name evidence="2" type="ORF">O3P69_001824</name>
</gene>
<dbReference type="EMBL" id="JARAKH010000003">
    <property type="protein sequence ID" value="KAK8405524.1"/>
    <property type="molecule type" value="Genomic_DNA"/>
</dbReference>
<proteinExistence type="predicted"/>
<evidence type="ECO:0000313" key="2">
    <source>
        <dbReference type="EMBL" id="KAK8405524.1"/>
    </source>
</evidence>
<dbReference type="Proteomes" id="UP001487740">
    <property type="component" value="Unassembled WGS sequence"/>
</dbReference>
<feature type="compositionally biased region" description="Basic residues" evidence="1">
    <location>
        <begin position="1"/>
        <end position="15"/>
    </location>
</feature>
<evidence type="ECO:0008006" key="4">
    <source>
        <dbReference type="Google" id="ProtNLM"/>
    </source>
</evidence>
<dbReference type="AlphaFoldDB" id="A0AAW0UZI9"/>
<name>A0AAW0UZI9_SCYPA</name>
<accession>A0AAW0UZI9</accession>
<keyword evidence="3" id="KW-1185">Reference proteome</keyword>
<feature type="region of interest" description="Disordered" evidence="1">
    <location>
        <begin position="1"/>
        <end position="51"/>
    </location>
</feature>
<comment type="caution">
    <text evidence="2">The sequence shown here is derived from an EMBL/GenBank/DDBJ whole genome shotgun (WGS) entry which is preliminary data.</text>
</comment>
<organism evidence="2 3">
    <name type="scientific">Scylla paramamosain</name>
    <name type="common">Mud crab</name>
    <dbReference type="NCBI Taxonomy" id="85552"/>
    <lineage>
        <taxon>Eukaryota</taxon>
        <taxon>Metazoa</taxon>
        <taxon>Ecdysozoa</taxon>
        <taxon>Arthropoda</taxon>
        <taxon>Crustacea</taxon>
        <taxon>Multicrustacea</taxon>
        <taxon>Malacostraca</taxon>
        <taxon>Eumalacostraca</taxon>
        <taxon>Eucarida</taxon>
        <taxon>Decapoda</taxon>
        <taxon>Pleocyemata</taxon>
        <taxon>Brachyura</taxon>
        <taxon>Eubrachyura</taxon>
        <taxon>Portunoidea</taxon>
        <taxon>Portunidae</taxon>
        <taxon>Portuninae</taxon>
        <taxon>Scylla</taxon>
    </lineage>
</organism>
<reference evidence="2 3" key="1">
    <citation type="submission" date="2023-03" db="EMBL/GenBank/DDBJ databases">
        <title>High-quality genome of Scylla paramamosain provides insights in environmental adaptation.</title>
        <authorList>
            <person name="Zhang L."/>
        </authorList>
    </citation>
    <scope>NUCLEOTIDE SEQUENCE [LARGE SCALE GENOMIC DNA]</scope>
    <source>
        <strain evidence="2">LZ_2023a</strain>
        <tissue evidence="2">Muscle</tissue>
    </source>
</reference>
<evidence type="ECO:0000256" key="1">
    <source>
        <dbReference type="SAM" id="MobiDB-lite"/>
    </source>
</evidence>
<protein>
    <recommendedName>
        <fullName evidence="4">Phospholipid scramblase</fullName>
    </recommendedName>
</protein>
<evidence type="ECO:0000313" key="3">
    <source>
        <dbReference type="Proteomes" id="UP001487740"/>
    </source>
</evidence>